<dbReference type="FunFam" id="1.10.630.10:FF:000042">
    <property type="entry name" value="Cytochrome P450"/>
    <property type="match status" value="1"/>
</dbReference>
<dbReference type="GO" id="GO:0005789">
    <property type="term" value="C:endoplasmic reticulum membrane"/>
    <property type="evidence" value="ECO:0007669"/>
    <property type="project" value="UniProtKB-SubCell"/>
</dbReference>
<dbReference type="InterPro" id="IPR002401">
    <property type="entry name" value="Cyt_P450_E_grp-I"/>
</dbReference>
<dbReference type="InterPro" id="IPR050476">
    <property type="entry name" value="Insect_CytP450_Detox"/>
</dbReference>
<dbReference type="PANTHER" id="PTHR24292">
    <property type="entry name" value="CYTOCHROME P450"/>
    <property type="match status" value="1"/>
</dbReference>
<reference evidence="15" key="2">
    <citation type="journal article" date="2023" name="BMC Genomics">
        <title>Pest status, molecular evolution, and epigenetic factors derived from the genome assembly of Frankliniella fusca, a thysanopteran phytovirus vector.</title>
        <authorList>
            <person name="Catto M.A."/>
            <person name="Labadie P.E."/>
            <person name="Jacobson A.L."/>
            <person name="Kennedy G.G."/>
            <person name="Srinivasan R."/>
            <person name="Hunt B.G."/>
        </authorList>
    </citation>
    <scope>NUCLEOTIDE SEQUENCE</scope>
    <source>
        <strain evidence="15">PL_HMW_Pooled</strain>
    </source>
</reference>
<dbReference type="PRINTS" id="PR00385">
    <property type="entry name" value="P450"/>
</dbReference>
<dbReference type="GO" id="GO:0005506">
    <property type="term" value="F:iron ion binding"/>
    <property type="evidence" value="ECO:0007669"/>
    <property type="project" value="InterPro"/>
</dbReference>
<evidence type="ECO:0000256" key="3">
    <source>
        <dbReference type="ARBA" id="ARBA00004406"/>
    </source>
</evidence>
<evidence type="ECO:0000256" key="2">
    <source>
        <dbReference type="ARBA" id="ARBA00004174"/>
    </source>
</evidence>
<keyword evidence="12" id="KW-0472">Membrane</keyword>
<evidence type="ECO:0000256" key="14">
    <source>
        <dbReference type="RuleBase" id="RU000461"/>
    </source>
</evidence>
<keyword evidence="9 14" id="KW-0560">Oxidoreductase</keyword>
<evidence type="ECO:0000256" key="7">
    <source>
        <dbReference type="ARBA" id="ARBA00022824"/>
    </source>
</evidence>
<evidence type="ECO:0000256" key="6">
    <source>
        <dbReference type="ARBA" id="ARBA00022723"/>
    </source>
</evidence>
<name>A0AAE1LLV5_9NEOP</name>
<reference evidence="15" key="1">
    <citation type="submission" date="2021-07" db="EMBL/GenBank/DDBJ databases">
        <authorList>
            <person name="Catto M.A."/>
            <person name="Jacobson A."/>
            <person name="Kennedy G."/>
            <person name="Labadie P."/>
            <person name="Hunt B.G."/>
            <person name="Srinivasan R."/>
        </authorList>
    </citation>
    <scope>NUCLEOTIDE SEQUENCE</scope>
    <source>
        <strain evidence="15">PL_HMW_Pooled</strain>
        <tissue evidence="15">Head</tissue>
    </source>
</reference>
<keyword evidence="8" id="KW-0492">Microsome</keyword>
<dbReference type="InterPro" id="IPR036396">
    <property type="entry name" value="Cyt_P450_sf"/>
</dbReference>
<evidence type="ECO:0000256" key="11">
    <source>
        <dbReference type="ARBA" id="ARBA00023033"/>
    </source>
</evidence>
<sequence>MELTTILAAAATLLAGLYLFYSHRFTYWKKRGVPFPKPLPIVGNFGFLFWGKKFFTAGLEELARPFKENGFCGLYQWGSPLLLVWDPEMIKQITCKDFSSFHDRGVVDQKHDPLSQRLFNLSGNKWRNLRNKLTPTFTSGKLKLMFPLIRDIGEELSTQVAIEAKKAETQEVKISTLLGRYATDVIGSCAFGIQCNCLRDHDNEFLAMSKKVFRTSPAQFLRFILQAIHPSLGGILPLKFIFSDVHNFFINLMKDTVEYREKNNVERNDFVQLMMQLRKADLASVDPENHIELTPGVMAAQGFIFFIAGLDNISNTVSFALSKLAADLELQNRVAKEVSEVLRQHDGELTYDALKKMDLLNRTALEALRIWNPIGVLIRECNATTRVGNLTIEKGQPVFILTQMTAMDEKYFPDPTRFDPDRHLPEVKEKRHPYTFLPFGEGPRNCIAERFALLEMKLAMVTLLRDFVFTHGPNHKEEIELDPKGFFPTPKGGFVLQVAARA</sequence>
<dbReference type="PANTHER" id="PTHR24292:SF54">
    <property type="entry name" value="CYP9F3-RELATED"/>
    <property type="match status" value="1"/>
</dbReference>
<proteinExistence type="inferred from homology"/>
<dbReference type="Gene3D" id="1.10.630.10">
    <property type="entry name" value="Cytochrome P450"/>
    <property type="match status" value="1"/>
</dbReference>
<organism evidence="15 16">
    <name type="scientific">Frankliniella fusca</name>
    <dbReference type="NCBI Taxonomy" id="407009"/>
    <lineage>
        <taxon>Eukaryota</taxon>
        <taxon>Metazoa</taxon>
        <taxon>Ecdysozoa</taxon>
        <taxon>Arthropoda</taxon>
        <taxon>Hexapoda</taxon>
        <taxon>Insecta</taxon>
        <taxon>Pterygota</taxon>
        <taxon>Neoptera</taxon>
        <taxon>Paraneoptera</taxon>
        <taxon>Thysanoptera</taxon>
        <taxon>Terebrantia</taxon>
        <taxon>Thripoidea</taxon>
        <taxon>Thripidae</taxon>
        <taxon>Frankliniella</taxon>
    </lineage>
</organism>
<evidence type="ECO:0000256" key="9">
    <source>
        <dbReference type="ARBA" id="ARBA00023002"/>
    </source>
</evidence>
<dbReference type="GO" id="GO:0016705">
    <property type="term" value="F:oxidoreductase activity, acting on paired donors, with incorporation or reduction of molecular oxygen"/>
    <property type="evidence" value="ECO:0007669"/>
    <property type="project" value="InterPro"/>
</dbReference>
<gene>
    <name evidence="15" type="ORF">KUF71_013325</name>
</gene>
<dbReference type="PRINTS" id="PR00463">
    <property type="entry name" value="EP450I"/>
</dbReference>
<evidence type="ECO:0000256" key="10">
    <source>
        <dbReference type="ARBA" id="ARBA00023004"/>
    </source>
</evidence>
<protein>
    <submittedName>
        <fullName evidence="15">Cytochrome P450 6a14</fullName>
    </submittedName>
</protein>
<dbReference type="AlphaFoldDB" id="A0AAE1LLV5"/>
<keyword evidence="10 13" id="KW-0408">Iron</keyword>
<dbReference type="PROSITE" id="PS00086">
    <property type="entry name" value="CYTOCHROME_P450"/>
    <property type="match status" value="1"/>
</dbReference>
<evidence type="ECO:0000256" key="5">
    <source>
        <dbReference type="ARBA" id="ARBA00022617"/>
    </source>
</evidence>
<comment type="caution">
    <text evidence="15">The sequence shown here is derived from an EMBL/GenBank/DDBJ whole genome shotgun (WGS) entry which is preliminary data.</text>
</comment>
<comment type="subcellular location">
    <subcellularLocation>
        <location evidence="3">Endoplasmic reticulum membrane</location>
        <topology evidence="3">Peripheral membrane protein</topology>
    </subcellularLocation>
    <subcellularLocation>
        <location evidence="2">Microsome membrane</location>
        <topology evidence="2">Peripheral membrane protein</topology>
    </subcellularLocation>
</comment>
<evidence type="ECO:0000256" key="1">
    <source>
        <dbReference type="ARBA" id="ARBA00001971"/>
    </source>
</evidence>
<keyword evidence="5 13" id="KW-0349">Heme</keyword>
<dbReference type="GO" id="GO:0004497">
    <property type="term" value="F:monooxygenase activity"/>
    <property type="evidence" value="ECO:0007669"/>
    <property type="project" value="UniProtKB-KW"/>
</dbReference>
<dbReference type="EMBL" id="JAHWGI010001215">
    <property type="protein sequence ID" value="KAK3925056.1"/>
    <property type="molecule type" value="Genomic_DNA"/>
</dbReference>
<dbReference type="GO" id="GO:0020037">
    <property type="term" value="F:heme binding"/>
    <property type="evidence" value="ECO:0007669"/>
    <property type="project" value="InterPro"/>
</dbReference>
<keyword evidence="16" id="KW-1185">Reference proteome</keyword>
<dbReference type="SUPFAM" id="SSF48264">
    <property type="entry name" value="Cytochrome P450"/>
    <property type="match status" value="1"/>
</dbReference>
<evidence type="ECO:0000313" key="16">
    <source>
        <dbReference type="Proteomes" id="UP001219518"/>
    </source>
</evidence>
<evidence type="ECO:0000313" key="15">
    <source>
        <dbReference type="EMBL" id="KAK3925056.1"/>
    </source>
</evidence>
<dbReference type="InterPro" id="IPR001128">
    <property type="entry name" value="Cyt_P450"/>
</dbReference>
<evidence type="ECO:0000256" key="13">
    <source>
        <dbReference type="PIRSR" id="PIRSR602401-1"/>
    </source>
</evidence>
<feature type="binding site" description="axial binding residue" evidence="13">
    <location>
        <position position="446"/>
    </location>
    <ligand>
        <name>heme</name>
        <dbReference type="ChEBI" id="CHEBI:30413"/>
    </ligand>
    <ligandPart>
        <name>Fe</name>
        <dbReference type="ChEBI" id="CHEBI:18248"/>
    </ligandPart>
</feature>
<dbReference type="CDD" id="cd11056">
    <property type="entry name" value="CYP6-like"/>
    <property type="match status" value="1"/>
</dbReference>
<dbReference type="Proteomes" id="UP001219518">
    <property type="component" value="Unassembled WGS sequence"/>
</dbReference>
<dbReference type="Pfam" id="PF00067">
    <property type="entry name" value="p450"/>
    <property type="match status" value="1"/>
</dbReference>
<evidence type="ECO:0000256" key="4">
    <source>
        <dbReference type="ARBA" id="ARBA00010617"/>
    </source>
</evidence>
<dbReference type="InterPro" id="IPR017972">
    <property type="entry name" value="Cyt_P450_CS"/>
</dbReference>
<comment type="cofactor">
    <cofactor evidence="1 13">
        <name>heme</name>
        <dbReference type="ChEBI" id="CHEBI:30413"/>
    </cofactor>
</comment>
<comment type="similarity">
    <text evidence="4 14">Belongs to the cytochrome P450 family.</text>
</comment>
<keyword evidence="6 13" id="KW-0479">Metal-binding</keyword>
<evidence type="ECO:0000256" key="8">
    <source>
        <dbReference type="ARBA" id="ARBA00022848"/>
    </source>
</evidence>
<accession>A0AAE1LLV5</accession>
<keyword evidence="11 14" id="KW-0503">Monooxygenase</keyword>
<keyword evidence="7" id="KW-0256">Endoplasmic reticulum</keyword>
<evidence type="ECO:0000256" key="12">
    <source>
        <dbReference type="ARBA" id="ARBA00023136"/>
    </source>
</evidence>